<dbReference type="EMBL" id="JBHMAA010000004">
    <property type="protein sequence ID" value="MFB9947752.1"/>
    <property type="molecule type" value="Genomic_DNA"/>
</dbReference>
<protein>
    <recommendedName>
        <fullName evidence="4">Sporulation protein</fullName>
    </recommendedName>
</protein>
<comment type="caution">
    <text evidence="2">The sequence shown here is derived from an EMBL/GenBank/DDBJ whole genome shotgun (WGS) entry which is preliminary data.</text>
</comment>
<evidence type="ECO:0000256" key="1">
    <source>
        <dbReference type="SAM" id="MobiDB-lite"/>
    </source>
</evidence>
<dbReference type="Proteomes" id="UP001589692">
    <property type="component" value="Unassembled WGS sequence"/>
</dbReference>
<accession>A0ABV6AD19</accession>
<feature type="region of interest" description="Disordered" evidence="1">
    <location>
        <begin position="93"/>
        <end position="114"/>
    </location>
</feature>
<organism evidence="2 3">
    <name type="scientific">Rhizobium puerariae</name>
    <dbReference type="NCBI Taxonomy" id="1585791"/>
    <lineage>
        <taxon>Bacteria</taxon>
        <taxon>Pseudomonadati</taxon>
        <taxon>Pseudomonadota</taxon>
        <taxon>Alphaproteobacteria</taxon>
        <taxon>Hyphomicrobiales</taxon>
        <taxon>Rhizobiaceae</taxon>
        <taxon>Rhizobium/Agrobacterium group</taxon>
        <taxon>Rhizobium</taxon>
    </lineage>
</organism>
<name>A0ABV6AD19_9HYPH</name>
<proteinExistence type="predicted"/>
<evidence type="ECO:0000313" key="2">
    <source>
        <dbReference type="EMBL" id="MFB9947752.1"/>
    </source>
</evidence>
<reference evidence="2 3" key="1">
    <citation type="submission" date="2024-09" db="EMBL/GenBank/DDBJ databases">
        <authorList>
            <person name="Sun Q."/>
            <person name="Mori K."/>
        </authorList>
    </citation>
    <scope>NUCLEOTIDE SEQUENCE [LARGE SCALE GENOMIC DNA]</scope>
    <source>
        <strain evidence="2 3">TBRC 4938</strain>
    </source>
</reference>
<dbReference type="RefSeq" id="WP_377255811.1">
    <property type="nucleotide sequence ID" value="NZ_JBHMAA010000004.1"/>
</dbReference>
<evidence type="ECO:0008006" key="4">
    <source>
        <dbReference type="Google" id="ProtNLM"/>
    </source>
</evidence>
<gene>
    <name evidence="2" type="ORF">ACFFP0_02780</name>
</gene>
<evidence type="ECO:0000313" key="3">
    <source>
        <dbReference type="Proteomes" id="UP001589692"/>
    </source>
</evidence>
<sequence length="114" mass="12492">MKLDEFVKQTLLDITNGVVQAQNEALLFIAPGTVEGEVVKQPQNVKFEVTVSVSKEVGGGIKVFTLGDAKAQGKSESTNKLTFEVPVYFNAPTPRNPKHFSKKSVSLRDSEVRK</sequence>
<keyword evidence="3" id="KW-1185">Reference proteome</keyword>